<dbReference type="Gene3D" id="3.10.180.10">
    <property type="entry name" value="2,3-Dihydroxybiphenyl 1,2-Dioxygenase, domain 1"/>
    <property type="match status" value="1"/>
</dbReference>
<dbReference type="RefSeq" id="WP_207139230.1">
    <property type="nucleotide sequence ID" value="NZ_JAEKJZ010000001.1"/>
</dbReference>
<organism evidence="2 3">
    <name type="scientific">Roseibium aggregatum</name>
    <dbReference type="NCBI Taxonomy" id="187304"/>
    <lineage>
        <taxon>Bacteria</taxon>
        <taxon>Pseudomonadati</taxon>
        <taxon>Pseudomonadota</taxon>
        <taxon>Alphaproteobacteria</taxon>
        <taxon>Hyphomicrobiales</taxon>
        <taxon>Stappiaceae</taxon>
        <taxon>Roseibium</taxon>
    </lineage>
</organism>
<evidence type="ECO:0000313" key="3">
    <source>
        <dbReference type="Proteomes" id="UP000664096"/>
    </source>
</evidence>
<dbReference type="CDD" id="cd07247">
    <property type="entry name" value="SgaA_N_like"/>
    <property type="match status" value="1"/>
</dbReference>
<dbReference type="PANTHER" id="PTHR33993">
    <property type="entry name" value="GLYOXALASE-RELATED"/>
    <property type="match status" value="1"/>
</dbReference>
<reference evidence="2" key="1">
    <citation type="submission" date="2020-12" db="EMBL/GenBank/DDBJ databases">
        <title>Oil enriched cultivation method for isolating marine PHA-producing bacteria.</title>
        <authorList>
            <person name="Zheng W."/>
            <person name="Yu S."/>
            <person name="Huang Y."/>
        </authorList>
    </citation>
    <scope>NUCLEOTIDE SEQUENCE</scope>
    <source>
        <strain evidence="2">SY-2-12</strain>
    </source>
</reference>
<dbReference type="PROSITE" id="PS51819">
    <property type="entry name" value="VOC"/>
    <property type="match status" value="1"/>
</dbReference>
<evidence type="ECO:0000259" key="1">
    <source>
        <dbReference type="PROSITE" id="PS51819"/>
    </source>
</evidence>
<feature type="domain" description="VOC" evidence="1">
    <location>
        <begin position="4"/>
        <end position="124"/>
    </location>
</feature>
<dbReference type="InterPro" id="IPR052164">
    <property type="entry name" value="Anthracycline_SecMetBiosynth"/>
</dbReference>
<dbReference type="InterPro" id="IPR004360">
    <property type="entry name" value="Glyas_Fos-R_dOase_dom"/>
</dbReference>
<dbReference type="Proteomes" id="UP000664096">
    <property type="component" value="Unassembled WGS sequence"/>
</dbReference>
<accession>A0A939EDN3</accession>
<evidence type="ECO:0000313" key="2">
    <source>
        <dbReference type="EMBL" id="MBN9669684.1"/>
    </source>
</evidence>
<protein>
    <submittedName>
        <fullName evidence="2">VOC family protein</fullName>
    </submittedName>
</protein>
<sequence>MTFMPDHFTVWVEIPVTDLEKAISFYNGVFKTELKLVTDMGPNPLAIFPAKDEGGVAGHLYPGTPAERGAGPTVHLACPDSLEETMERFAKAGGEVVSDPEAIPAGRFAYGIDPDGNSVGMFTFSPDARR</sequence>
<name>A0A939EDN3_9HYPH</name>
<dbReference type="InterPro" id="IPR037523">
    <property type="entry name" value="VOC_core"/>
</dbReference>
<dbReference type="InterPro" id="IPR029068">
    <property type="entry name" value="Glyas_Bleomycin-R_OHBP_Dase"/>
</dbReference>
<dbReference type="Pfam" id="PF00903">
    <property type="entry name" value="Glyoxalase"/>
    <property type="match status" value="1"/>
</dbReference>
<gene>
    <name evidence="2" type="ORF">JF539_04995</name>
</gene>
<dbReference type="SUPFAM" id="SSF54593">
    <property type="entry name" value="Glyoxalase/Bleomycin resistance protein/Dihydroxybiphenyl dioxygenase"/>
    <property type="match status" value="1"/>
</dbReference>
<proteinExistence type="predicted"/>
<comment type="caution">
    <text evidence="2">The sequence shown here is derived from an EMBL/GenBank/DDBJ whole genome shotgun (WGS) entry which is preliminary data.</text>
</comment>
<dbReference type="AlphaFoldDB" id="A0A939EDN3"/>
<dbReference type="PANTHER" id="PTHR33993:SF2">
    <property type="entry name" value="VOC DOMAIN-CONTAINING PROTEIN"/>
    <property type="match status" value="1"/>
</dbReference>
<dbReference type="EMBL" id="JAEKJZ010000001">
    <property type="protein sequence ID" value="MBN9669684.1"/>
    <property type="molecule type" value="Genomic_DNA"/>
</dbReference>